<evidence type="ECO:0000313" key="2">
    <source>
        <dbReference type="EMBL" id="CUX77523.1"/>
    </source>
</evidence>
<dbReference type="Proteomes" id="UP000093069">
    <property type="component" value="Chromosome I"/>
</dbReference>
<dbReference type="STRING" id="54262.CHITON_0744"/>
<evidence type="ECO:0000313" key="3">
    <source>
        <dbReference type="Proteomes" id="UP000093069"/>
    </source>
</evidence>
<organism evidence="2 3">
    <name type="scientific">Thermococcus chitonophagus</name>
    <dbReference type="NCBI Taxonomy" id="54262"/>
    <lineage>
        <taxon>Archaea</taxon>
        <taxon>Methanobacteriati</taxon>
        <taxon>Methanobacteriota</taxon>
        <taxon>Thermococci</taxon>
        <taxon>Thermococcales</taxon>
        <taxon>Thermococcaceae</taxon>
        <taxon>Thermococcus</taxon>
    </lineage>
</organism>
<dbReference type="AlphaFoldDB" id="A0A160VRC8"/>
<dbReference type="Pfam" id="PF02697">
    <property type="entry name" value="VAPB_antitox"/>
    <property type="match status" value="1"/>
</dbReference>
<gene>
    <name evidence="2" type="ORF">CHITON_0744</name>
</gene>
<protein>
    <submittedName>
        <fullName evidence="2">VapB protein (Antitoxin to VapC)</fullName>
    </submittedName>
</protein>
<dbReference type="GeneID" id="43458189"/>
<dbReference type="KEGG" id="tch:CHITON_0744"/>
<accession>A0A160VRC8</accession>
<dbReference type="InterPro" id="IPR003847">
    <property type="entry name" value="Put_antitoxin"/>
</dbReference>
<proteinExistence type="predicted"/>
<evidence type="ECO:0000256" key="1">
    <source>
        <dbReference type="ARBA" id="ARBA00022649"/>
    </source>
</evidence>
<name>A0A160VRC8_9EURY</name>
<dbReference type="RefSeq" id="WP_157092403.1">
    <property type="nucleotide sequence ID" value="NZ_CP015193.1"/>
</dbReference>
<keyword evidence="1" id="KW-1277">Toxin-antitoxin system</keyword>
<dbReference type="EMBL" id="LN999010">
    <property type="protein sequence ID" value="CUX77523.1"/>
    <property type="molecule type" value="Genomic_DNA"/>
</dbReference>
<sequence>MLQDRKKGNFDVLMIAFGSMSEEEAKRFRKTLKEVEEWMNEWTPRSLRRSDS</sequence>
<reference evidence="3" key="1">
    <citation type="submission" date="2016-01" db="EMBL/GenBank/DDBJ databases">
        <authorList>
            <person name="Vorgias C.E."/>
        </authorList>
    </citation>
    <scope>NUCLEOTIDE SEQUENCE [LARGE SCALE GENOMIC DNA]</scope>
</reference>